<evidence type="ECO:0000313" key="2">
    <source>
        <dbReference type="Proteomes" id="UP000292702"/>
    </source>
</evidence>
<evidence type="ECO:0000313" key="1">
    <source>
        <dbReference type="EMBL" id="TCD71023.1"/>
    </source>
</evidence>
<sequence length="661" mass="74067">MASMHNLSRVLVRQEYVDGVDLINEFSKHPREVLEHHFFTSDESDDQLPLMYAQHWSTIGDTAGSEERAGGVSVVGHPGTGKSLLLQYTLLTRLLCRRTTIYADESSRIFIFNEEGVFQVYDVTNGLARELSAHIPPSAWCLVDCSPSLPQVPDYLLHLNLFIVQATCSSSGSFDWMLRTNRITTKYFIKPWSLPELIAARDLHLGSARDLTEVKIATNFDLFGPSPRPVFTGVSVPHFHRTALDCAAQLRAEDALANAVRGMKRNDVDPDIRTLLVIQPEMRRDVPQVVASNRYACKVLETEGSQSVRTLVDDFHAPAEFVLESVIRKYFTRGGTFTLSNLKPVPAGLRDKPRPPSSWTFMVPTQSFFQQWQNPDAWLRVGYAAESHIHITKDKTVAAVPAHASPVEPTTPYPGPSWKFQPMTPITPLNTRPPSALPLTPLTPSNSKAYYRWLAHPSEVPPSESEEIPPTPVSVHFTPDASEVTSSIYGKHNLKTGFIPPRSKYEAPYDFIAFNTRTCNEGEGDAHTRPMESAIIFEAFYASDDRSFIVSTLGIKWLISLGVRRISYVAVLLGPHPETTVEFHKMVDPLVSTADVDFFELHFNATTLNVGFLFSRISFLDAAKDRLYHHVDVYLLDDRRNEFKVTPVALAETNLVDIEGD</sequence>
<proteinExistence type="predicted"/>
<protein>
    <submittedName>
        <fullName evidence="1">Uncharacterized protein</fullName>
    </submittedName>
</protein>
<dbReference type="AlphaFoldDB" id="A0A4R0RU58"/>
<dbReference type="EMBL" id="RWJN01000011">
    <property type="protein sequence ID" value="TCD71023.1"/>
    <property type="molecule type" value="Genomic_DNA"/>
</dbReference>
<dbReference type="Proteomes" id="UP000292702">
    <property type="component" value="Unassembled WGS sequence"/>
</dbReference>
<accession>A0A4R0RU58</accession>
<gene>
    <name evidence="1" type="ORF">EIP91_000522</name>
</gene>
<reference evidence="1 2" key="1">
    <citation type="submission" date="2018-11" db="EMBL/GenBank/DDBJ databases">
        <title>Genome assembly of Steccherinum ochraceum LE-BIN_3174, the white-rot fungus of the Steccherinaceae family (The Residual Polyporoid clade, Polyporales, Basidiomycota).</title>
        <authorList>
            <person name="Fedorova T.V."/>
            <person name="Glazunova O.A."/>
            <person name="Landesman E.O."/>
            <person name="Moiseenko K.V."/>
            <person name="Psurtseva N.V."/>
            <person name="Savinova O.S."/>
            <person name="Shakhova N.V."/>
            <person name="Tyazhelova T.V."/>
            <person name="Vasina D.V."/>
        </authorList>
    </citation>
    <scope>NUCLEOTIDE SEQUENCE [LARGE SCALE GENOMIC DNA]</scope>
    <source>
        <strain evidence="1 2">LE-BIN_3174</strain>
    </source>
</reference>
<name>A0A4R0RU58_9APHY</name>
<comment type="caution">
    <text evidence="1">The sequence shown here is derived from an EMBL/GenBank/DDBJ whole genome shotgun (WGS) entry which is preliminary data.</text>
</comment>
<organism evidence="1 2">
    <name type="scientific">Steccherinum ochraceum</name>
    <dbReference type="NCBI Taxonomy" id="92696"/>
    <lineage>
        <taxon>Eukaryota</taxon>
        <taxon>Fungi</taxon>
        <taxon>Dikarya</taxon>
        <taxon>Basidiomycota</taxon>
        <taxon>Agaricomycotina</taxon>
        <taxon>Agaricomycetes</taxon>
        <taxon>Polyporales</taxon>
        <taxon>Steccherinaceae</taxon>
        <taxon>Steccherinum</taxon>
    </lineage>
</organism>
<keyword evidence="2" id="KW-1185">Reference proteome</keyword>
<dbReference type="OrthoDB" id="2340858at2759"/>